<dbReference type="GO" id="GO:0030151">
    <property type="term" value="F:molybdenum ion binding"/>
    <property type="evidence" value="ECO:0007669"/>
    <property type="project" value="InterPro"/>
</dbReference>
<dbReference type="InterPro" id="IPR011037">
    <property type="entry name" value="Pyrv_Knase-like_insert_dom_sf"/>
</dbReference>
<protein>
    <submittedName>
        <fullName evidence="2">MOSC domain-containing protein</fullName>
    </submittedName>
</protein>
<dbReference type="Proteomes" id="UP001170481">
    <property type="component" value="Unassembled WGS sequence"/>
</dbReference>
<dbReference type="Pfam" id="PF03473">
    <property type="entry name" value="MOSC"/>
    <property type="match status" value="1"/>
</dbReference>
<evidence type="ECO:0000313" key="2">
    <source>
        <dbReference type="EMBL" id="MDO6672917.1"/>
    </source>
</evidence>
<dbReference type="PANTHER" id="PTHR14237">
    <property type="entry name" value="MOLYBDOPTERIN COFACTOR SULFURASE MOSC"/>
    <property type="match status" value="1"/>
</dbReference>
<dbReference type="RefSeq" id="WP_054555673.1">
    <property type="nucleotide sequence ID" value="NZ_JAUORK010000017.1"/>
</dbReference>
<feature type="domain" description="MOSC" evidence="1">
    <location>
        <begin position="122"/>
        <end position="268"/>
    </location>
</feature>
<dbReference type="InterPro" id="IPR005302">
    <property type="entry name" value="MoCF_Sase_C"/>
</dbReference>
<dbReference type="SUPFAM" id="SSF141673">
    <property type="entry name" value="MOSC N-terminal domain-like"/>
    <property type="match status" value="1"/>
</dbReference>
<dbReference type="SUPFAM" id="SSF50800">
    <property type="entry name" value="PK beta-barrel domain-like"/>
    <property type="match status" value="1"/>
</dbReference>
<proteinExistence type="predicted"/>
<dbReference type="GO" id="GO:0030170">
    <property type="term" value="F:pyridoxal phosphate binding"/>
    <property type="evidence" value="ECO:0007669"/>
    <property type="project" value="InterPro"/>
</dbReference>
<accession>A0AAP4TYV7</accession>
<reference evidence="2" key="1">
    <citation type="submission" date="2023-07" db="EMBL/GenBank/DDBJ databases">
        <title>Genome content predicts the carbon catabolic preferences of heterotrophic bacteria.</title>
        <authorList>
            <person name="Gralka M."/>
        </authorList>
    </citation>
    <scope>NUCLEOTIDE SEQUENCE</scope>
    <source>
        <strain evidence="2">C2R13</strain>
    </source>
</reference>
<dbReference type="InterPro" id="IPR005303">
    <property type="entry name" value="MOCOS_middle"/>
</dbReference>
<dbReference type="Pfam" id="PF03476">
    <property type="entry name" value="MOSC_N"/>
    <property type="match status" value="1"/>
</dbReference>
<sequence>MQLTHLWRYPLKSGAAEALETATLGEEGLTQDRRFVVIAARGKFVTARTHPQLQRLALREDASGQWRLWHLDRPECGSVSFATDDQAERLDIQVWADRFTALSVSFEADAWLSEQVGMPVRLSWLGERSERYREIIAQRVSAADGFPLLLANQASLAALNAQTPSAEHGMDQFRPNLVISGAEAWAEDGWQEVRIGEARFTLVSSCTRCAMVNVDPATGDKRGDGEPLKTLARVRRFADGQVHFGYNLVALDPSRKPTLRVGDEVEVTAFK</sequence>
<gene>
    <name evidence="2" type="ORF">Q4535_12415</name>
</gene>
<name>A0AAP4TYV7_9GAMM</name>
<evidence type="ECO:0000259" key="1">
    <source>
        <dbReference type="PROSITE" id="PS51340"/>
    </source>
</evidence>
<organism evidence="2 3">
    <name type="scientific">Cobetia amphilecti</name>
    <dbReference type="NCBI Taxonomy" id="1055104"/>
    <lineage>
        <taxon>Bacteria</taxon>
        <taxon>Pseudomonadati</taxon>
        <taxon>Pseudomonadota</taxon>
        <taxon>Gammaproteobacteria</taxon>
        <taxon>Oceanospirillales</taxon>
        <taxon>Halomonadaceae</taxon>
        <taxon>Cobetia</taxon>
    </lineage>
</organism>
<evidence type="ECO:0000313" key="3">
    <source>
        <dbReference type="Proteomes" id="UP001170481"/>
    </source>
</evidence>
<comment type="caution">
    <text evidence="2">The sequence shown here is derived from an EMBL/GenBank/DDBJ whole genome shotgun (WGS) entry which is preliminary data.</text>
</comment>
<dbReference type="PROSITE" id="PS51340">
    <property type="entry name" value="MOSC"/>
    <property type="match status" value="1"/>
</dbReference>
<dbReference type="EMBL" id="JAUORK010000017">
    <property type="protein sequence ID" value="MDO6672917.1"/>
    <property type="molecule type" value="Genomic_DNA"/>
</dbReference>
<dbReference type="AlphaFoldDB" id="A0AAP4TYV7"/>
<dbReference type="PANTHER" id="PTHR14237:SF19">
    <property type="entry name" value="MITOCHONDRIAL AMIDOXIME REDUCING COMPONENT 1"/>
    <property type="match status" value="1"/>
</dbReference>
<dbReference type="GO" id="GO:0003824">
    <property type="term" value="F:catalytic activity"/>
    <property type="evidence" value="ECO:0007669"/>
    <property type="project" value="InterPro"/>
</dbReference>